<feature type="compositionally biased region" description="Low complexity" evidence="2">
    <location>
        <begin position="607"/>
        <end position="616"/>
    </location>
</feature>
<feature type="transmembrane region" description="Helical" evidence="3">
    <location>
        <begin position="1440"/>
        <end position="1463"/>
    </location>
</feature>
<dbReference type="PROSITE" id="PS51717">
    <property type="entry name" value="G_VLIG"/>
    <property type="match status" value="1"/>
</dbReference>
<evidence type="ECO:0000313" key="7">
    <source>
        <dbReference type="Proteomes" id="UP001642464"/>
    </source>
</evidence>
<evidence type="ECO:0000256" key="1">
    <source>
        <dbReference type="ARBA" id="ARBA00024205"/>
    </source>
</evidence>
<evidence type="ECO:0000256" key="2">
    <source>
        <dbReference type="SAM" id="MobiDB-lite"/>
    </source>
</evidence>
<keyword evidence="7" id="KW-1185">Reference proteome</keyword>
<feature type="region of interest" description="Disordered" evidence="2">
    <location>
        <begin position="590"/>
        <end position="677"/>
    </location>
</feature>
<keyword evidence="3" id="KW-0812">Transmembrane</keyword>
<feature type="compositionally biased region" description="Polar residues" evidence="2">
    <location>
        <begin position="2792"/>
        <end position="2804"/>
    </location>
</feature>
<gene>
    <name evidence="6" type="ORF">SCF082_LOCUS4622</name>
</gene>
<feature type="transmembrane region" description="Helical" evidence="3">
    <location>
        <begin position="1283"/>
        <end position="1301"/>
    </location>
</feature>
<keyword evidence="3" id="KW-1133">Transmembrane helix</keyword>
<feature type="transmembrane region" description="Helical" evidence="3">
    <location>
        <begin position="2091"/>
        <end position="2112"/>
    </location>
</feature>
<dbReference type="SUPFAM" id="SSF46565">
    <property type="entry name" value="Chaperone J-domain"/>
    <property type="match status" value="1"/>
</dbReference>
<dbReference type="InterPro" id="IPR029704">
    <property type="entry name" value="STEEP-like"/>
</dbReference>
<feature type="region of interest" description="Disordered" evidence="2">
    <location>
        <begin position="196"/>
        <end position="240"/>
    </location>
</feature>
<evidence type="ECO:0000256" key="3">
    <source>
        <dbReference type="SAM" id="Phobius"/>
    </source>
</evidence>
<organism evidence="6 7">
    <name type="scientific">Durusdinium trenchii</name>
    <dbReference type="NCBI Taxonomy" id="1381693"/>
    <lineage>
        <taxon>Eukaryota</taxon>
        <taxon>Sar</taxon>
        <taxon>Alveolata</taxon>
        <taxon>Dinophyceae</taxon>
        <taxon>Suessiales</taxon>
        <taxon>Symbiodiniaceae</taxon>
        <taxon>Durusdinium</taxon>
    </lineage>
</organism>
<feature type="region of interest" description="Disordered" evidence="2">
    <location>
        <begin position="550"/>
        <end position="577"/>
    </location>
</feature>
<sequence>MAESEAIVVHEDALDAQCQVASRSIDQLIWQAPHEVAKAVTLFGPGVVVLPMMGRVSGLEPQAALEYSAHPSRASGGLMDRLDLELKFGPLDPSRLIKELSSSKEALEKRLEGLANQELQEEVLALQDWREKAMGRLKTLEKRAAWAFLGVAGEGVASQAEIKKAFKRRALELHPDKGGDADRFRLLQEMRDLLVEPKSHALEGGKEARKDKEGKKDEKKDNEDEEADEEEEEFSDDSWDADEEFRKMFPKRKKKKKQPEEAEAEVLKEQDFHRGKFEAQRRKLQRQLREMWMRACRLSEEIQRSQTQSGAGDALRQLRKFVDRFAVTEVQKLRTDDPKKAQRIFRRFLEQGAEVLCAAGALDPAAAVSVVAMQVNCPLLQATEEDGVLQRKCQALLEAIQELPSIGEQVGSIPTDEGLAFELLLPDDDAVGRDAGQRTARRVLLQLPTDATLGCLRAAAQHCGGFDRVPRLFAKGRFVAGADSVPLSALQLGSLQCLPSNLTRRSQAPKPKPTAPAPTVPASAATPVAPVAPVAVSVETLKRVEPMVARDEQAEPAEQPIAGKPVEPENDENKENDDAWFDDFFAEKKEKREAHQKAQEQGKNAMQARLKAQKQALEAKKRQDAERHGSRPKAVTPSPKAVTPSARPEAKKPEPETRGQSEPDERKESRALVVSQHGEAQRWERHLLRALRWGAEQMPCVDTLKQIFRCADGNRGQLLCRAYLFSGQTCYNNSTQFHPDAEHDFVTSRRFDAAIQKSSHRSTRHRKGPQLTPLYPQSHCVELRLRSSPSPRGFPLVSLAYDRLTLAGERFKDPNVTNADEILAKRRLAAGGRLAHFMTQGPMDVRDGSEFDFFTWQPPPASMGISKFAQKLQGKPRTYWTKNGPDGIMLQDDHRLNLLTGVDGKLRHLTLTNDEGVVLVEMSGEIVVDVDEHTAKVFEVDVQNPEINSFGSFSWRFVRLALAIQLLWQVAKLSLSISFEQDAVLGKIPWYRNLLSALNWTLTGQLVCTEMWSYSLTGEPASGQTHVVANLSATVGIMAVTYFQFSEFVLCLVGAIFALVAPLLQYYNTMDSHPDRRMFPHAAWTFAQFCGTCGCFTIFGIIGQVYSLLLESGQTTAASFLLPCGTALGETGMVIFTRVAYNWLVHTKKVDGQGPLAGDQIYVAAPCLIMSAHGFAEACRLAATLAGAINSGGFAWVPTTCLGVALNLAARLGWSRFILMQLTKWFKGGPAAVAIFAPTGWSKYHDELKIYCGYYRFVLVLALVGVRAFTYQSATVEGPYAPAFNWSATILIPVLMLAEIFEDEIVTRELLPVNPAGAGLLKVNVAGDNADPAQLITLEYLNNIPENDPWKMFELEASGKRSQMSSLRRTSSKLSFGSIGASTNTARTVESFGRPTKSASLGTSDRYVWARLRRWFGQPRALNSSPALHGLRELPFMIHLSFIGIVAEFTAGLLGLLVGAGYIRGICEAPLQSSGRILGLIWPVLAHEILTQSHRCQVRVFRVFRTGKNWEVLGTLLDEAEAKSKGKVREIAFPVSEARPGRSGHTWSEHRFFGVSGSSATRSPESPREAAAGGLGHVMSLLVAIAPMNIDQAVGLLVVPRLTGFGVHDTYDSHDAHDSPNSTKEHVDPARWWTVPKHCVMAEDLTSYPGEGEVSDAKIAELSAQVRKLEKNRKELLSVQGMSPPVRFFMDTRLQALLRAENVRHGKRCQPETWTFCGSLFRRLSIEKPSTAARDSFDSTSHAGVIAYDSDEWEARFGETCRKLAESVLSDGLSHAVVAELGQCLAQWRKPRLQPLIQQRRDLLEKRRQRAKELRGDQDPQVQKELEALSKRLTETEQASEQLSITLDTFWEEVAAISDLSQEMQSLGLRIGDLPDASSLKSLFGEWAWNLNCPVQLLFGSPLQCAGQFLVDVLKARGGRIRADRRRRVESEERGAGFSDDRQQHVLNRGVQDKTSSRQTWISSKPLKLMGGSLLLKLVVPIIAHLAGGNVDPNENAISHAFGQSSLCVAMDFPGWYEAALVVFLVAGLMDEYALFAVWWHFKEEWKASRGKVLGLHVLMVFLALCFGCFFMVSFWNPAASHDSNTVVAHTIPYLGLQLGYFTLALFVCLALPIEASTCQKVSLYVSLFLYLLLQVANLVVILWTFAELSEQVPAKSTLMNFLFGCGFATSAGRCTRGLYCSLMECEGRTLLILDTEGLMSLEAEGGGIFDAQLALMAMACSHLVIINHKGELSRQLQDLLEVCLFAMQHLKVCRIQPKLLFVLRDQHDRSQAVHGDALRLMRKHLAEASLQLSLRLDELISLDPGSVFLLPSAFASDLDHTGREVRWSTELFAQEAMQLRKKIFKEADQLQSCEAAPEFSTLPDWCLHAMSVWRVLDRYGPNLLHYKTIQEIELQRELEDAAKQISASLVRGKGGLAEECQALLASYKERLSQGESGEKVDAEFRSTLQAMLETCDKRAKAELERVFKARRSKLPDAQKDRPKSAFRLGQLLSVLGSQQEEAKKKLATPIEYQGELTRYTWSLCLADAVDRDQLRALKVHFKKTIEELWQVESSQSLAEQQARELFTQEWESFEEECRGRFARTSKSQKQLAEEVCMVFNHVLRQHRHGDEALHVLELVPSTGLLGSETFVWEKTMNFLELRSSSRRQRAPAAGAAGIRCQRLQEFVAAHRTEKGHAPRTANETEMIRNHVPELRRRISPMMTMEAADGVEGEMPSEEKILDAMQRLNSALQVEENRFLNQQGNSCGRAPPFPVECEVLRGLRDVEDVGAHGKEARGEPRPEGLAAYQASISAQNEPQTQEQKSGAFERMKGDDPNWKVKTSEGQATLADIKKRRRDELEEAQEEGVSRKFKIQNFTSEDSAVVGEKTIISHYCSICGEHCVAADSKIMKLPRRRTDKSFALEESMHFHKKYANFGERILLKRPNGVEKQYRFYCRQCRQPLGYRPRPESETSKFSYFYRDALVDEQSHAIALR</sequence>
<proteinExistence type="inferred from homology"/>
<feature type="transmembrane region" description="Helical" evidence="3">
    <location>
        <begin position="1085"/>
        <end position="1108"/>
    </location>
</feature>
<accession>A0ABP0I3M6</accession>
<protein>
    <submittedName>
        <fullName evidence="6">Interferon-induced very large GTPase 1 (Very large-inducible GTPase-1) (VLIG-1)</fullName>
    </submittedName>
</protein>
<feature type="compositionally biased region" description="Pro residues" evidence="2">
    <location>
        <begin position="510"/>
        <end position="519"/>
    </location>
</feature>
<evidence type="ECO:0000259" key="5">
    <source>
        <dbReference type="PROSITE" id="PS51717"/>
    </source>
</evidence>
<feature type="transmembrane region" description="Helical" evidence="3">
    <location>
        <begin position="2054"/>
        <end position="2076"/>
    </location>
</feature>
<feature type="compositionally biased region" description="Basic and acidic residues" evidence="2">
    <location>
        <begin position="617"/>
        <end position="629"/>
    </location>
</feature>
<feature type="compositionally biased region" description="Basic and acidic residues" evidence="2">
    <location>
        <begin position="196"/>
        <end position="222"/>
    </location>
</feature>
<feature type="region of interest" description="Disordered" evidence="2">
    <location>
        <begin position="2792"/>
        <end position="2820"/>
    </location>
</feature>
<evidence type="ECO:0000313" key="6">
    <source>
        <dbReference type="EMBL" id="CAK8996048.1"/>
    </source>
</evidence>
<feature type="compositionally biased region" description="Acidic residues" evidence="2">
    <location>
        <begin position="223"/>
        <end position="240"/>
    </location>
</feature>
<dbReference type="EMBL" id="CAXAMM010002414">
    <property type="protein sequence ID" value="CAK8996048.1"/>
    <property type="molecule type" value="Genomic_DNA"/>
</dbReference>
<dbReference type="Pfam" id="PF00226">
    <property type="entry name" value="DnaJ"/>
    <property type="match status" value="1"/>
</dbReference>
<feature type="compositionally biased region" description="Basic and acidic residues" evidence="2">
    <location>
        <begin position="648"/>
        <end position="670"/>
    </location>
</feature>
<feature type="transmembrane region" description="Helical" evidence="3">
    <location>
        <begin position="2016"/>
        <end position="2042"/>
    </location>
</feature>
<feature type="region of interest" description="Disordered" evidence="2">
    <location>
        <begin position="503"/>
        <end position="524"/>
    </location>
</feature>
<dbReference type="Gene3D" id="1.10.287.110">
    <property type="entry name" value="DnaJ domain"/>
    <property type="match status" value="1"/>
</dbReference>
<dbReference type="InterPro" id="IPR001623">
    <property type="entry name" value="DnaJ_domain"/>
</dbReference>
<dbReference type="InterPro" id="IPR027417">
    <property type="entry name" value="P-loop_NTPase"/>
</dbReference>
<dbReference type="Pfam" id="PF25809">
    <property type="entry name" value="STEEP1"/>
    <property type="match status" value="1"/>
</dbReference>
<dbReference type="SMART" id="SM00271">
    <property type="entry name" value="DnaJ"/>
    <property type="match status" value="1"/>
</dbReference>
<feature type="transmembrane region" description="Helical" evidence="3">
    <location>
        <begin position="1120"/>
        <end position="1141"/>
    </location>
</feature>
<reference evidence="6 7" key="1">
    <citation type="submission" date="2024-02" db="EMBL/GenBank/DDBJ databases">
        <authorList>
            <person name="Chen Y."/>
            <person name="Shah S."/>
            <person name="Dougan E. K."/>
            <person name="Thang M."/>
            <person name="Chan C."/>
        </authorList>
    </citation>
    <scope>NUCLEOTIDE SEQUENCE [LARGE SCALE GENOMIC DNA]</scope>
</reference>
<dbReference type="PROSITE" id="PS50076">
    <property type="entry name" value="DNAJ_2"/>
    <property type="match status" value="1"/>
</dbReference>
<feature type="compositionally biased region" description="Basic and acidic residues" evidence="2">
    <location>
        <begin position="590"/>
        <end position="600"/>
    </location>
</feature>
<comment type="caution">
    <text evidence="6">The sequence shown here is derived from an EMBL/GenBank/DDBJ whole genome shotgun (WGS) entry which is preliminary data.</text>
</comment>
<comment type="similarity">
    <text evidence="1">Belongs to the STEEP1 family.</text>
</comment>
<dbReference type="InterPro" id="IPR057965">
    <property type="entry name" value="STEEP1_dom"/>
</dbReference>
<dbReference type="PANTHER" id="PTHR46355:SF1">
    <property type="entry name" value="STING ER EXIT PROTEIN"/>
    <property type="match status" value="1"/>
</dbReference>
<feature type="domain" description="J" evidence="4">
    <location>
        <begin position="144"/>
        <end position="214"/>
    </location>
</feature>
<feature type="transmembrane region" description="Helical" evidence="3">
    <location>
        <begin position="1042"/>
        <end position="1064"/>
    </location>
</feature>
<dbReference type="Gene3D" id="3.40.50.300">
    <property type="entry name" value="P-loop containing nucleotide triphosphate hydrolases"/>
    <property type="match status" value="1"/>
</dbReference>
<feature type="domain" description="VLIG-type G" evidence="5">
    <location>
        <begin position="2138"/>
        <end position="2288"/>
    </location>
</feature>
<name>A0ABP0I3M6_9DINO</name>
<evidence type="ECO:0000259" key="4">
    <source>
        <dbReference type="PROSITE" id="PS50076"/>
    </source>
</evidence>
<dbReference type="CDD" id="cd06257">
    <property type="entry name" value="DnaJ"/>
    <property type="match status" value="1"/>
</dbReference>
<dbReference type="PANTHER" id="PTHR46355">
    <property type="entry name" value="UPF0428 PROTEIN CXORF56"/>
    <property type="match status" value="1"/>
</dbReference>
<keyword evidence="3" id="KW-0472">Membrane</keyword>
<dbReference type="Proteomes" id="UP001642464">
    <property type="component" value="Unassembled WGS sequence"/>
</dbReference>
<feature type="compositionally biased region" description="Basic and acidic residues" evidence="2">
    <location>
        <begin position="2807"/>
        <end position="2820"/>
    </location>
</feature>
<dbReference type="SUPFAM" id="SSF52540">
    <property type="entry name" value="P-loop containing nucleoside triphosphate hydrolases"/>
    <property type="match status" value="1"/>
</dbReference>
<dbReference type="InterPro" id="IPR036869">
    <property type="entry name" value="J_dom_sf"/>
</dbReference>
<dbReference type="InterPro" id="IPR030383">
    <property type="entry name" value="G_VLIG_dom"/>
</dbReference>
<feature type="transmembrane region" description="Helical" evidence="3">
    <location>
        <begin position="2124"/>
        <end position="2147"/>
    </location>
</feature>
<feature type="transmembrane region" description="Helical" evidence="3">
    <location>
        <begin position="1253"/>
        <end position="1271"/>
    </location>
</feature>
<dbReference type="Pfam" id="PF25683">
    <property type="entry name" value="URGCP_GTPase"/>
    <property type="match status" value="1"/>
</dbReference>